<accession>A0A850DRU8</accession>
<organism evidence="5 6">
    <name type="scientific">Curtobacterium citreum</name>
    <dbReference type="NCBI Taxonomy" id="2036"/>
    <lineage>
        <taxon>Bacteria</taxon>
        <taxon>Bacillati</taxon>
        <taxon>Actinomycetota</taxon>
        <taxon>Actinomycetes</taxon>
        <taxon>Micrococcales</taxon>
        <taxon>Microbacteriaceae</taxon>
        <taxon>Curtobacterium</taxon>
    </lineage>
</organism>
<dbReference type="RefSeq" id="WP_175325366.1">
    <property type="nucleotide sequence ID" value="NZ_BAAAWP010000001.1"/>
</dbReference>
<dbReference type="GO" id="GO:0003700">
    <property type="term" value="F:DNA-binding transcription factor activity"/>
    <property type="evidence" value="ECO:0007669"/>
    <property type="project" value="TreeGrafter"/>
</dbReference>
<name>A0A850DRU8_9MICO</name>
<evidence type="ECO:0000256" key="2">
    <source>
        <dbReference type="ARBA" id="ARBA00023125"/>
    </source>
</evidence>
<feature type="domain" description="HTH lacI-type" evidence="4">
    <location>
        <begin position="12"/>
        <end position="68"/>
    </location>
</feature>
<dbReference type="InterPro" id="IPR000843">
    <property type="entry name" value="HTH_LacI"/>
</dbReference>
<dbReference type="InterPro" id="IPR010982">
    <property type="entry name" value="Lambda_DNA-bd_dom_sf"/>
</dbReference>
<dbReference type="SMART" id="SM00354">
    <property type="entry name" value="HTH_LACI"/>
    <property type="match status" value="1"/>
</dbReference>
<evidence type="ECO:0000313" key="5">
    <source>
        <dbReference type="EMBL" id="NUU27369.1"/>
    </source>
</evidence>
<comment type="caution">
    <text evidence="5">The sequence shown here is derived from an EMBL/GenBank/DDBJ whole genome shotgun (WGS) entry which is preliminary data.</text>
</comment>
<dbReference type="PANTHER" id="PTHR30146:SF153">
    <property type="entry name" value="LACTOSE OPERON REPRESSOR"/>
    <property type="match status" value="1"/>
</dbReference>
<dbReference type="Pfam" id="PF13377">
    <property type="entry name" value="Peripla_BP_3"/>
    <property type="match status" value="1"/>
</dbReference>
<dbReference type="PROSITE" id="PS50932">
    <property type="entry name" value="HTH_LACI_2"/>
    <property type="match status" value="1"/>
</dbReference>
<evidence type="ECO:0000256" key="3">
    <source>
        <dbReference type="ARBA" id="ARBA00023163"/>
    </source>
</evidence>
<dbReference type="Gene3D" id="1.10.260.40">
    <property type="entry name" value="lambda repressor-like DNA-binding domains"/>
    <property type="match status" value="1"/>
</dbReference>
<dbReference type="PANTHER" id="PTHR30146">
    <property type="entry name" value="LACI-RELATED TRANSCRIPTIONAL REPRESSOR"/>
    <property type="match status" value="1"/>
</dbReference>
<protein>
    <submittedName>
        <fullName evidence="5">LacI family DNA-binding transcriptional regulator</fullName>
    </submittedName>
</protein>
<evidence type="ECO:0000313" key="6">
    <source>
        <dbReference type="Proteomes" id="UP000539146"/>
    </source>
</evidence>
<keyword evidence="2 5" id="KW-0238">DNA-binding</keyword>
<dbReference type="CDD" id="cd01392">
    <property type="entry name" value="HTH_LacI"/>
    <property type="match status" value="1"/>
</dbReference>
<evidence type="ECO:0000256" key="1">
    <source>
        <dbReference type="ARBA" id="ARBA00023015"/>
    </source>
</evidence>
<dbReference type="SUPFAM" id="SSF53822">
    <property type="entry name" value="Periplasmic binding protein-like I"/>
    <property type="match status" value="1"/>
</dbReference>
<keyword evidence="3" id="KW-0804">Transcription</keyword>
<gene>
    <name evidence="5" type="ORF">HP467_04475</name>
</gene>
<dbReference type="InterPro" id="IPR028082">
    <property type="entry name" value="Peripla_BP_I"/>
</dbReference>
<dbReference type="Gene3D" id="3.40.50.2300">
    <property type="match status" value="2"/>
</dbReference>
<reference evidence="5 6" key="1">
    <citation type="submission" date="2020-05" db="EMBL/GenBank/DDBJ databases">
        <title>Genome Sequencing of Type Strains.</title>
        <authorList>
            <person name="Lemaire J.F."/>
            <person name="Inderbitzin P."/>
            <person name="Gregorio O.A."/>
            <person name="Collins S.B."/>
            <person name="Wespe N."/>
            <person name="Knight-Connoni V."/>
        </authorList>
    </citation>
    <scope>NUCLEOTIDE SEQUENCE [LARGE SCALE GENOMIC DNA]</scope>
    <source>
        <strain evidence="5 6">DSM 20512</strain>
    </source>
</reference>
<evidence type="ECO:0000259" key="4">
    <source>
        <dbReference type="PROSITE" id="PS50932"/>
    </source>
</evidence>
<dbReference type="GO" id="GO:0000976">
    <property type="term" value="F:transcription cis-regulatory region binding"/>
    <property type="evidence" value="ECO:0007669"/>
    <property type="project" value="TreeGrafter"/>
</dbReference>
<keyword evidence="1" id="KW-0805">Transcription regulation</keyword>
<dbReference type="SUPFAM" id="SSF47413">
    <property type="entry name" value="lambda repressor-like DNA-binding domains"/>
    <property type="match status" value="1"/>
</dbReference>
<dbReference type="AlphaFoldDB" id="A0A850DRU8"/>
<dbReference type="InterPro" id="IPR046335">
    <property type="entry name" value="LacI/GalR-like_sensor"/>
</dbReference>
<dbReference type="Proteomes" id="UP000539146">
    <property type="component" value="Unassembled WGS sequence"/>
</dbReference>
<dbReference type="Pfam" id="PF00356">
    <property type="entry name" value="LacI"/>
    <property type="match status" value="1"/>
</dbReference>
<proteinExistence type="predicted"/>
<sequence length="334" mass="34792">MSTSARPQGRRVTAADIAAEAGVSRATVGFVLNRTPGQTISAQTRDRVLEAADRLGYRPHVAARALASGRSMIVVHVLPDWPLDHSMRAHLDAASEALDAAGYTLVSYTPHEDGTTRPLWETLAPDVVIGTVPFAQEDVAAMRASGIQHIVPAPGVRSPALASTPFGRGPAMQVEHLVELGHRRIGFAATTDARLRALLEDRVGLAEQTATDLGVELFDVEGVGDAGQALERWRAAGVTAVAAYNDEVAAAVVRAALQAGLRVPGDLSIVGHDDSPFAALLYPAVTTIRVDTAMIGRFLADTALAALGGPEPAPLPAEAAVLVVRESTGGPGRA</sequence>
<dbReference type="EMBL" id="JABMCG010000087">
    <property type="protein sequence ID" value="NUU27369.1"/>
    <property type="molecule type" value="Genomic_DNA"/>
</dbReference>